<dbReference type="GO" id="GO:0005737">
    <property type="term" value="C:cytoplasm"/>
    <property type="evidence" value="ECO:0007669"/>
    <property type="project" value="TreeGrafter"/>
</dbReference>
<feature type="compositionally biased region" description="Low complexity" evidence="1">
    <location>
        <begin position="171"/>
        <end position="181"/>
    </location>
</feature>
<keyword evidence="3" id="KW-0808">Transferase</keyword>
<dbReference type="PROSITE" id="PS50011">
    <property type="entry name" value="PROTEIN_KINASE_DOM"/>
    <property type="match status" value="1"/>
</dbReference>
<dbReference type="GO" id="GO:0005634">
    <property type="term" value="C:nucleus"/>
    <property type="evidence" value="ECO:0007669"/>
    <property type="project" value="TreeGrafter"/>
</dbReference>
<reference evidence="3" key="1">
    <citation type="submission" date="2021-05" db="EMBL/GenBank/DDBJ databases">
        <authorList>
            <person name="Alioto T."/>
            <person name="Alioto T."/>
            <person name="Gomez Garrido J."/>
        </authorList>
    </citation>
    <scope>NUCLEOTIDE SEQUENCE</scope>
</reference>
<feature type="region of interest" description="Disordered" evidence="1">
    <location>
        <begin position="164"/>
        <end position="195"/>
    </location>
</feature>
<dbReference type="GO" id="GO:0005524">
    <property type="term" value="F:ATP binding"/>
    <property type="evidence" value="ECO:0007669"/>
    <property type="project" value="InterPro"/>
</dbReference>
<evidence type="ECO:0000259" key="2">
    <source>
        <dbReference type="PROSITE" id="PS50011"/>
    </source>
</evidence>
<dbReference type="InterPro" id="IPR000719">
    <property type="entry name" value="Prot_kinase_dom"/>
</dbReference>
<dbReference type="SMART" id="SM00220">
    <property type="entry name" value="S_TKc"/>
    <property type="match status" value="1"/>
</dbReference>
<accession>A0A8D8LS53</accession>
<keyword evidence="3" id="KW-0418">Kinase</keyword>
<protein>
    <submittedName>
        <fullName evidence="3">Calcium-dependent protein kinase 2</fullName>
    </submittedName>
</protein>
<dbReference type="SUPFAM" id="SSF56112">
    <property type="entry name" value="Protein kinase-like (PK-like)"/>
    <property type="match status" value="1"/>
</dbReference>
<dbReference type="InterPro" id="IPR011009">
    <property type="entry name" value="Kinase-like_dom_sf"/>
</dbReference>
<organism evidence="3">
    <name type="scientific">Cacopsylla melanoneura</name>
    <dbReference type="NCBI Taxonomy" id="428564"/>
    <lineage>
        <taxon>Eukaryota</taxon>
        <taxon>Metazoa</taxon>
        <taxon>Ecdysozoa</taxon>
        <taxon>Arthropoda</taxon>
        <taxon>Hexapoda</taxon>
        <taxon>Insecta</taxon>
        <taxon>Pterygota</taxon>
        <taxon>Neoptera</taxon>
        <taxon>Paraneoptera</taxon>
        <taxon>Hemiptera</taxon>
        <taxon>Sternorrhyncha</taxon>
        <taxon>Psylloidea</taxon>
        <taxon>Psyllidae</taxon>
        <taxon>Psyllinae</taxon>
        <taxon>Cacopsylla</taxon>
    </lineage>
</organism>
<dbReference type="PANTHER" id="PTHR44167:SF24">
    <property type="entry name" value="SERINE_THREONINE-PROTEIN KINASE CHK2"/>
    <property type="match status" value="1"/>
</dbReference>
<evidence type="ECO:0000256" key="1">
    <source>
        <dbReference type="SAM" id="MobiDB-lite"/>
    </source>
</evidence>
<evidence type="ECO:0000313" key="3">
    <source>
        <dbReference type="EMBL" id="CAG6615689.1"/>
    </source>
</evidence>
<sequence length="195" mass="21979">MKPSNAYIVKVSLLPSNAYIVKVCDFGLSKNIDASSLKTKVGTPMFVAPEVLFGNHYDKKVDVWSLGVILYFCLSGKYPFPTDDSFNQIQLLEALRRGVSLSAHYWLSASRDVKNMLLRMIMFNPNNRCHVRDVLMHPWITKDEIMVTNLNNILQQELINANNASPDNLAPSSPNENNPNSQILLNSERHNLCGN</sequence>
<feature type="domain" description="Protein kinase" evidence="2">
    <location>
        <begin position="1"/>
        <end position="140"/>
    </location>
</feature>
<dbReference type="GO" id="GO:0044773">
    <property type="term" value="P:mitotic DNA damage checkpoint signaling"/>
    <property type="evidence" value="ECO:0007669"/>
    <property type="project" value="TreeGrafter"/>
</dbReference>
<dbReference type="Gene3D" id="1.10.510.10">
    <property type="entry name" value="Transferase(Phosphotransferase) domain 1"/>
    <property type="match status" value="1"/>
</dbReference>
<dbReference type="EMBL" id="HBUF01033576">
    <property type="protein sequence ID" value="CAG6615689.1"/>
    <property type="molecule type" value="Transcribed_RNA"/>
</dbReference>
<proteinExistence type="predicted"/>
<dbReference type="GO" id="GO:0004674">
    <property type="term" value="F:protein serine/threonine kinase activity"/>
    <property type="evidence" value="ECO:0007669"/>
    <property type="project" value="TreeGrafter"/>
</dbReference>
<dbReference type="Pfam" id="PF00069">
    <property type="entry name" value="Pkinase"/>
    <property type="match status" value="1"/>
</dbReference>
<dbReference type="PANTHER" id="PTHR44167">
    <property type="entry name" value="OVARIAN-SPECIFIC SERINE/THREONINE-PROTEIN KINASE LOK-RELATED"/>
    <property type="match status" value="1"/>
</dbReference>
<name>A0A8D8LS53_9HEMI</name>
<dbReference type="AlphaFoldDB" id="A0A8D8LS53"/>